<dbReference type="AlphaFoldDB" id="A0A075A516"/>
<proteinExistence type="predicted"/>
<accession>A0A075A516</accession>
<dbReference type="RefSeq" id="XP_009165642.1">
    <property type="nucleotide sequence ID" value="XM_009167378.1"/>
</dbReference>
<dbReference type="KEGG" id="ovi:T265_02999"/>
<evidence type="ECO:0000313" key="1">
    <source>
        <dbReference type="EMBL" id="KER30650.1"/>
    </source>
</evidence>
<reference evidence="1 2" key="1">
    <citation type="submission" date="2013-11" db="EMBL/GenBank/DDBJ databases">
        <title>Opisthorchis viverrini - life in the bile duct.</title>
        <authorList>
            <person name="Young N.D."/>
            <person name="Nagarajan N."/>
            <person name="Lin S.J."/>
            <person name="Korhonen P.K."/>
            <person name="Jex A.R."/>
            <person name="Hall R.S."/>
            <person name="Safavi-Hemami H."/>
            <person name="Kaewkong W."/>
            <person name="Bertrand D."/>
            <person name="Gao S."/>
            <person name="Seet Q."/>
            <person name="Wongkham S."/>
            <person name="Teh B.T."/>
            <person name="Wongkham C."/>
            <person name="Intapan P.M."/>
            <person name="Maleewong W."/>
            <person name="Yang X."/>
            <person name="Hu M."/>
            <person name="Wang Z."/>
            <person name="Hofmann A."/>
            <person name="Sternberg P.W."/>
            <person name="Tan P."/>
            <person name="Wang J."/>
            <person name="Gasser R.B."/>
        </authorList>
    </citation>
    <scope>NUCLEOTIDE SEQUENCE [LARGE SCALE GENOMIC DNA]</scope>
</reference>
<keyword evidence="2" id="KW-1185">Reference proteome</keyword>
<evidence type="ECO:0000313" key="2">
    <source>
        <dbReference type="Proteomes" id="UP000054324"/>
    </source>
</evidence>
<name>A0A075A516_OPIVI</name>
<protein>
    <submittedName>
        <fullName evidence="1">Uncharacterized protein</fullName>
    </submittedName>
</protein>
<organism evidence="1 2">
    <name type="scientific">Opisthorchis viverrini</name>
    <name type="common">Southeast Asian liver fluke</name>
    <dbReference type="NCBI Taxonomy" id="6198"/>
    <lineage>
        <taxon>Eukaryota</taxon>
        <taxon>Metazoa</taxon>
        <taxon>Spiralia</taxon>
        <taxon>Lophotrochozoa</taxon>
        <taxon>Platyhelminthes</taxon>
        <taxon>Trematoda</taxon>
        <taxon>Digenea</taxon>
        <taxon>Opisthorchiida</taxon>
        <taxon>Opisthorchiata</taxon>
        <taxon>Opisthorchiidae</taxon>
        <taxon>Opisthorchis</taxon>
    </lineage>
</organism>
<dbReference type="CTD" id="20317187"/>
<dbReference type="EMBL" id="KL596658">
    <property type="protein sequence ID" value="KER30650.1"/>
    <property type="molecule type" value="Genomic_DNA"/>
</dbReference>
<gene>
    <name evidence="1" type="ORF">T265_02999</name>
</gene>
<dbReference type="Proteomes" id="UP000054324">
    <property type="component" value="Unassembled WGS sequence"/>
</dbReference>
<dbReference type="GeneID" id="20317187"/>
<sequence>MVIRPCKLRQSRRCGNSPTDGCQEDIQLPTSRRRKDEIISSDELRPGENMCRPLIWGGDASPPAKVPFCLFGSLMCLRDSSRIYLPGSKLVLS</sequence>